<dbReference type="GO" id="GO:0046872">
    <property type="term" value="F:metal ion binding"/>
    <property type="evidence" value="ECO:0007669"/>
    <property type="project" value="UniProtKB-UniRule"/>
</dbReference>
<name>A0A147DTP6_9MICO</name>
<comment type="caution">
    <text evidence="9">The sequence shown here is derived from an EMBL/GenBank/DDBJ whole genome shotgun (WGS) entry which is preliminary data.</text>
</comment>
<dbReference type="CDD" id="cd06456">
    <property type="entry name" value="M3A_DCP"/>
    <property type="match status" value="1"/>
</dbReference>
<keyword evidence="5 7" id="KW-0862">Zinc</keyword>
<dbReference type="Proteomes" id="UP000072763">
    <property type="component" value="Unassembled WGS sequence"/>
</dbReference>
<reference evidence="9 10" key="1">
    <citation type="journal article" date="2016" name="Front. Microbiol.">
        <title>Genomic Resource of Rice Seed Associated Bacteria.</title>
        <authorList>
            <person name="Midha S."/>
            <person name="Bansal K."/>
            <person name="Sharma S."/>
            <person name="Kumar N."/>
            <person name="Patil P.P."/>
            <person name="Chaudhry V."/>
            <person name="Patil P.B."/>
        </authorList>
    </citation>
    <scope>NUCLEOTIDE SEQUENCE [LARGE SCALE GENOMIC DNA]</scope>
    <source>
        <strain evidence="9 10">NS359</strain>
    </source>
</reference>
<dbReference type="GO" id="GO:0006508">
    <property type="term" value="P:proteolysis"/>
    <property type="evidence" value="ECO:0007669"/>
    <property type="project" value="UniProtKB-KW"/>
</dbReference>
<protein>
    <recommendedName>
        <fullName evidence="8">Peptidase M3A/M3B catalytic domain-containing protein</fullName>
    </recommendedName>
</protein>
<accession>A0A147DTP6</accession>
<dbReference type="AlphaFoldDB" id="A0A147DTP6"/>
<dbReference type="FunFam" id="3.40.390.10:FF:000009">
    <property type="entry name" value="Oligopeptidase A"/>
    <property type="match status" value="1"/>
</dbReference>
<dbReference type="InterPro" id="IPR034005">
    <property type="entry name" value="M3A_DCP"/>
</dbReference>
<dbReference type="OrthoDB" id="9773538at2"/>
<evidence type="ECO:0000256" key="7">
    <source>
        <dbReference type="RuleBase" id="RU003435"/>
    </source>
</evidence>
<evidence type="ECO:0000313" key="10">
    <source>
        <dbReference type="Proteomes" id="UP000072763"/>
    </source>
</evidence>
<dbReference type="Gene3D" id="1.10.1370.10">
    <property type="entry name" value="Neurolysin, domain 3"/>
    <property type="match status" value="1"/>
</dbReference>
<dbReference type="SUPFAM" id="SSF55486">
    <property type="entry name" value="Metalloproteases ('zincins'), catalytic domain"/>
    <property type="match status" value="1"/>
</dbReference>
<dbReference type="Pfam" id="PF01432">
    <property type="entry name" value="Peptidase_M3"/>
    <property type="match status" value="1"/>
</dbReference>
<keyword evidence="6 7" id="KW-0482">Metalloprotease</keyword>
<feature type="domain" description="Peptidase M3A/M3B catalytic" evidence="8">
    <location>
        <begin position="228"/>
        <end position="673"/>
    </location>
</feature>
<dbReference type="PANTHER" id="PTHR43660:SF1">
    <property type="entry name" value="DIPEPTIDYL CARBOXYPEPTIDASE"/>
    <property type="match status" value="1"/>
</dbReference>
<evidence type="ECO:0000256" key="4">
    <source>
        <dbReference type="ARBA" id="ARBA00022801"/>
    </source>
</evidence>
<proteinExistence type="inferred from homology"/>
<sequence>MDTPFDQPSTLPYALPPFDDVRLEHFRPAFDAGIAEQRAEVEAISADPDGPTFENTLVALERSGQLLTRVSHVFFTLSSADSTPELHDLEAEVSPLLAAHRDAITLDARLYARVDAVRSSLGERTDLTDEDRRLVERVHTEMTLAGAGLDDTGKERLTAINQEISTLTTTFERNLLEDTNDLAVHVTDEAELAGLDDGAKSAAAAAAQDRGLDGWLVTLPLYTGHPWLASLHDRGLRERIMRASLSRGRRGNAYDNREVLLRIVRLRAERAELLGFPNHAAVVTADETAGTPEAVDGLLSSLVPAAAANAEDERAVRSRTVGFDVEAWDWAYATEVLRGEQFAADSSALRPYFEADRVLHDGVFHAAGALYGLTFTERPDLHGYNDEVRVFEVRDEAGTEVGLYLLDLYTRDGKRGGAWMNPVVEQSHLLGTLPVVVNNLNVAKPAAGSPTLLIQDEVETLFHEFGHALHGLIARTTYPRFSGTNVERDFVEFPSQVNEMWVTWPSVLANYAKHHETGEPLPPELVLGLSDSAGFNEGFSTTEYLAAALLDQAWHRLSAAEAAAVTDVEAFERDALAAAGVDVAAVPPRYSSTYFAHTFSGGYDAGYYGYIWSEVLDADTVEWFREHGGLSREAGQRFASLVLGVGGAQDPLEAYRAFRGRDAEVGPLLRRRGLE</sequence>
<evidence type="ECO:0000256" key="6">
    <source>
        <dbReference type="ARBA" id="ARBA00023049"/>
    </source>
</evidence>
<dbReference type="RefSeq" id="WP_058748850.1">
    <property type="nucleotide sequence ID" value="NZ_LDRC01000011.1"/>
</dbReference>
<keyword evidence="3 7" id="KW-0479">Metal-binding</keyword>
<gene>
    <name evidence="9" type="ORF">NS359_02550</name>
</gene>
<evidence type="ECO:0000256" key="5">
    <source>
        <dbReference type="ARBA" id="ARBA00022833"/>
    </source>
</evidence>
<evidence type="ECO:0000256" key="2">
    <source>
        <dbReference type="ARBA" id="ARBA00022670"/>
    </source>
</evidence>
<dbReference type="EMBL" id="LDRC01000011">
    <property type="protein sequence ID" value="KTR53666.1"/>
    <property type="molecule type" value="Genomic_DNA"/>
</dbReference>
<dbReference type="InterPro" id="IPR024077">
    <property type="entry name" value="Neurolysin/TOP_dom2"/>
</dbReference>
<dbReference type="GO" id="GO:0004222">
    <property type="term" value="F:metalloendopeptidase activity"/>
    <property type="evidence" value="ECO:0007669"/>
    <property type="project" value="InterPro"/>
</dbReference>
<dbReference type="InterPro" id="IPR024079">
    <property type="entry name" value="MetalloPept_cat_dom_sf"/>
</dbReference>
<dbReference type="PANTHER" id="PTHR43660">
    <property type="entry name" value="DIPEPTIDYL CARBOXYPEPTIDASE"/>
    <property type="match status" value="1"/>
</dbReference>
<comment type="similarity">
    <text evidence="1 7">Belongs to the peptidase M3 family.</text>
</comment>
<dbReference type="InterPro" id="IPR045090">
    <property type="entry name" value="Pept_M3A_M3B"/>
</dbReference>
<evidence type="ECO:0000256" key="1">
    <source>
        <dbReference type="ARBA" id="ARBA00006040"/>
    </source>
</evidence>
<evidence type="ECO:0000313" key="9">
    <source>
        <dbReference type="EMBL" id="KTR53666.1"/>
    </source>
</evidence>
<dbReference type="STRING" id="465820.NS263_06205"/>
<dbReference type="PATRIC" id="fig|465820.4.peg.290"/>
<dbReference type="GO" id="GO:0004180">
    <property type="term" value="F:carboxypeptidase activity"/>
    <property type="evidence" value="ECO:0007669"/>
    <property type="project" value="TreeGrafter"/>
</dbReference>
<dbReference type="Gene3D" id="1.10.1370.40">
    <property type="match status" value="1"/>
</dbReference>
<evidence type="ECO:0000259" key="8">
    <source>
        <dbReference type="Pfam" id="PF01432"/>
    </source>
</evidence>
<dbReference type="GO" id="GO:0005829">
    <property type="term" value="C:cytosol"/>
    <property type="evidence" value="ECO:0007669"/>
    <property type="project" value="TreeGrafter"/>
</dbReference>
<comment type="cofactor">
    <cofactor evidence="7">
        <name>Zn(2+)</name>
        <dbReference type="ChEBI" id="CHEBI:29105"/>
    </cofactor>
    <text evidence="7">Binds 1 zinc ion.</text>
</comment>
<dbReference type="InterPro" id="IPR001567">
    <property type="entry name" value="Pept_M3A_M3B_dom"/>
</dbReference>
<organism evidence="9 10">
    <name type="scientific">Curtobacterium oceanosedimentum</name>
    <dbReference type="NCBI Taxonomy" id="465820"/>
    <lineage>
        <taxon>Bacteria</taxon>
        <taxon>Bacillati</taxon>
        <taxon>Actinomycetota</taxon>
        <taxon>Actinomycetes</taxon>
        <taxon>Micrococcales</taxon>
        <taxon>Microbacteriaceae</taxon>
        <taxon>Curtobacterium</taxon>
    </lineage>
</organism>
<dbReference type="Gene3D" id="3.40.390.10">
    <property type="entry name" value="Collagenase (Catalytic Domain)"/>
    <property type="match status" value="1"/>
</dbReference>
<evidence type="ECO:0000256" key="3">
    <source>
        <dbReference type="ARBA" id="ARBA00022723"/>
    </source>
</evidence>
<keyword evidence="4 7" id="KW-0378">Hydrolase</keyword>
<keyword evidence="2 7" id="KW-0645">Protease</keyword>